<evidence type="ECO:0000256" key="1">
    <source>
        <dbReference type="SAM" id="MobiDB-lite"/>
    </source>
</evidence>
<feature type="compositionally biased region" description="Polar residues" evidence="1">
    <location>
        <begin position="1"/>
        <end position="21"/>
    </location>
</feature>
<dbReference type="SMART" id="SM00450">
    <property type="entry name" value="RHOD"/>
    <property type="match status" value="1"/>
</dbReference>
<evidence type="ECO:0000259" key="2">
    <source>
        <dbReference type="PROSITE" id="PS50206"/>
    </source>
</evidence>
<sequence length="167" mass="18287">MTVVPLNSTQPTTANSQTSQELPEVLRKAKEDAEATGLPYAGIVAPDDAWKLFINGQAHLVDVRAAEERKFVGHVPNTLHVAWQTGPALIKNPRFLRDLENKLSKEAVILLLCRSGKRSAAAATNATAAGFKNVFNVREGFEGDLDDRQQRGSSGGWRQRGLPWVQD</sequence>
<dbReference type="InterPro" id="IPR052367">
    <property type="entry name" value="Thiosulfate_ST/Rhodanese-like"/>
</dbReference>
<dbReference type="EMBL" id="NHNI01000001">
    <property type="protein sequence ID" value="OZY85618.1"/>
    <property type="molecule type" value="Genomic_DNA"/>
</dbReference>
<dbReference type="PANTHER" id="PTHR45431:SF3">
    <property type="entry name" value="RHODANESE-LIKE DOMAIN-CONTAINING PROTEIN 15, CHLOROPLASTIC"/>
    <property type="match status" value="1"/>
</dbReference>
<evidence type="ECO:0000313" key="4">
    <source>
        <dbReference type="Proteomes" id="UP000216101"/>
    </source>
</evidence>
<feature type="domain" description="Rhodanese" evidence="2">
    <location>
        <begin position="54"/>
        <end position="153"/>
    </location>
</feature>
<dbReference type="AlphaFoldDB" id="A0A266Q6X5"/>
<dbReference type="InterPro" id="IPR036873">
    <property type="entry name" value="Rhodanese-like_dom_sf"/>
</dbReference>
<dbReference type="Proteomes" id="UP000216101">
    <property type="component" value="Unassembled WGS sequence"/>
</dbReference>
<dbReference type="PROSITE" id="PS50206">
    <property type="entry name" value="RHODANESE_3"/>
    <property type="match status" value="1"/>
</dbReference>
<organism evidence="3 4">
    <name type="scientific">Cellvibrio mixtus</name>
    <dbReference type="NCBI Taxonomy" id="39650"/>
    <lineage>
        <taxon>Bacteria</taxon>
        <taxon>Pseudomonadati</taxon>
        <taxon>Pseudomonadota</taxon>
        <taxon>Gammaproteobacteria</taxon>
        <taxon>Cellvibrionales</taxon>
        <taxon>Cellvibrionaceae</taxon>
        <taxon>Cellvibrio</taxon>
    </lineage>
</organism>
<dbReference type="SUPFAM" id="SSF52821">
    <property type="entry name" value="Rhodanese/Cell cycle control phosphatase"/>
    <property type="match status" value="1"/>
</dbReference>
<feature type="region of interest" description="Disordered" evidence="1">
    <location>
        <begin position="145"/>
        <end position="167"/>
    </location>
</feature>
<protein>
    <submittedName>
        <fullName evidence="3">Rhodanese</fullName>
    </submittedName>
</protein>
<evidence type="ECO:0000313" key="3">
    <source>
        <dbReference type="EMBL" id="OZY85618.1"/>
    </source>
</evidence>
<dbReference type="CDD" id="cd01522">
    <property type="entry name" value="RHOD_1"/>
    <property type="match status" value="1"/>
</dbReference>
<gene>
    <name evidence="3" type="ORF">CBP51_00765</name>
</gene>
<dbReference type="PANTHER" id="PTHR45431">
    <property type="entry name" value="RHODANESE-LIKE DOMAIN-CONTAINING PROTEIN 15, CHLOROPLASTIC"/>
    <property type="match status" value="1"/>
</dbReference>
<proteinExistence type="predicted"/>
<keyword evidence="4" id="KW-1185">Reference proteome</keyword>
<dbReference type="Gene3D" id="3.40.250.10">
    <property type="entry name" value="Rhodanese-like domain"/>
    <property type="match status" value="1"/>
</dbReference>
<feature type="region of interest" description="Disordered" evidence="1">
    <location>
        <begin position="1"/>
        <end position="23"/>
    </location>
</feature>
<dbReference type="RefSeq" id="WP_078042979.1">
    <property type="nucleotide sequence ID" value="NZ_NHNI01000001.1"/>
</dbReference>
<reference evidence="4" key="1">
    <citation type="submission" date="2017-05" db="EMBL/GenBank/DDBJ databases">
        <authorList>
            <person name="Barney B.M."/>
        </authorList>
    </citation>
    <scope>NUCLEOTIDE SEQUENCE [LARGE SCALE GENOMIC DNA]</scope>
    <source>
        <strain evidence="4">PSBB022</strain>
    </source>
</reference>
<dbReference type="InterPro" id="IPR001763">
    <property type="entry name" value="Rhodanese-like_dom"/>
</dbReference>
<dbReference type="Pfam" id="PF00581">
    <property type="entry name" value="Rhodanese"/>
    <property type="match status" value="1"/>
</dbReference>
<accession>A0A266Q6X5</accession>
<comment type="caution">
    <text evidence="3">The sequence shown here is derived from an EMBL/GenBank/DDBJ whole genome shotgun (WGS) entry which is preliminary data.</text>
</comment>
<name>A0A266Q6X5_9GAMM</name>